<dbReference type="SUPFAM" id="SSF55729">
    <property type="entry name" value="Acyl-CoA N-acyltransferases (Nat)"/>
    <property type="match status" value="1"/>
</dbReference>
<evidence type="ECO:0000256" key="10">
    <source>
        <dbReference type="ARBA" id="ARBA00023242"/>
    </source>
</evidence>
<evidence type="ECO:0000256" key="5">
    <source>
        <dbReference type="ARBA" id="ARBA00022723"/>
    </source>
</evidence>
<dbReference type="PANTHER" id="PTHR10615:SF161">
    <property type="entry name" value="HISTONE ACETYLTRANSFERASE KAT7"/>
    <property type="match status" value="1"/>
</dbReference>
<evidence type="ECO:0000259" key="15">
    <source>
        <dbReference type="PROSITE" id="PS51726"/>
    </source>
</evidence>
<evidence type="ECO:0000256" key="11">
    <source>
        <dbReference type="PROSITE-ProRule" id="PRU00146"/>
    </source>
</evidence>
<dbReference type="InterPro" id="IPR001965">
    <property type="entry name" value="Znf_PHD"/>
</dbReference>
<evidence type="ECO:0000256" key="8">
    <source>
        <dbReference type="ARBA" id="ARBA00022853"/>
    </source>
</evidence>
<dbReference type="SUPFAM" id="SSF57903">
    <property type="entry name" value="FYVE/PHD zinc finger"/>
    <property type="match status" value="1"/>
</dbReference>
<keyword evidence="6 11" id="KW-0863">Zinc-finger</keyword>
<dbReference type="InterPro" id="IPR040706">
    <property type="entry name" value="Zf-MYST"/>
</dbReference>
<feature type="domain" description="MYST-type HAT" evidence="15">
    <location>
        <begin position="165"/>
        <end position="434"/>
    </location>
</feature>
<keyword evidence="10 12" id="KW-0539">Nucleus</keyword>
<proteinExistence type="inferred from homology"/>
<feature type="region of interest" description="Disordered" evidence="13">
    <location>
        <begin position="446"/>
        <end position="474"/>
    </location>
</feature>
<dbReference type="InterPro" id="IPR002717">
    <property type="entry name" value="HAT_MYST-type"/>
</dbReference>
<reference evidence="16 17" key="1">
    <citation type="submission" date="2024-04" db="EMBL/GenBank/DDBJ databases">
        <title>Symmetric and asymmetric DNA N6-adenine methylation regulates different biological responses in Mucorales.</title>
        <authorList>
            <consortium name="Lawrence Berkeley National Laboratory"/>
            <person name="Lax C."/>
            <person name="Mondo S.J."/>
            <person name="Osorio-Concepcion M."/>
            <person name="Muszewska A."/>
            <person name="Corrochano-Luque M."/>
            <person name="Gutierrez G."/>
            <person name="Riley R."/>
            <person name="Lipzen A."/>
            <person name="Guo J."/>
            <person name="Hundley H."/>
            <person name="Amirebrahimi M."/>
            <person name="Ng V."/>
            <person name="Lorenzo-Gutierrez D."/>
            <person name="Binder U."/>
            <person name="Yang J."/>
            <person name="Song Y."/>
            <person name="Canovas D."/>
            <person name="Navarro E."/>
            <person name="Freitag M."/>
            <person name="Gabaldon T."/>
            <person name="Grigoriev I.V."/>
            <person name="Corrochano L.M."/>
            <person name="Nicolas F.E."/>
            <person name="Garre V."/>
        </authorList>
    </citation>
    <scope>NUCLEOTIDE SEQUENCE [LARGE SCALE GENOMIC DNA]</scope>
    <source>
        <strain evidence="16 17">L51</strain>
    </source>
</reference>
<keyword evidence="8" id="KW-0156">Chromatin regulator</keyword>
<dbReference type="EMBL" id="JBCLYO010000042">
    <property type="protein sequence ID" value="KAL0074425.1"/>
    <property type="molecule type" value="Genomic_DNA"/>
</dbReference>
<evidence type="ECO:0000256" key="6">
    <source>
        <dbReference type="ARBA" id="ARBA00022771"/>
    </source>
</evidence>
<accession>A0ABR3AI09</accession>
<comment type="subcellular location">
    <subcellularLocation>
        <location evidence="1 12">Nucleus</location>
    </subcellularLocation>
</comment>
<evidence type="ECO:0000256" key="12">
    <source>
        <dbReference type="RuleBase" id="RU361211"/>
    </source>
</evidence>
<dbReference type="PROSITE" id="PS50016">
    <property type="entry name" value="ZF_PHD_2"/>
    <property type="match status" value="1"/>
</dbReference>
<dbReference type="InterPro" id="IPR016181">
    <property type="entry name" value="Acyl_CoA_acyltransferase"/>
</dbReference>
<dbReference type="InterPro" id="IPR036388">
    <property type="entry name" value="WH-like_DNA-bd_sf"/>
</dbReference>
<keyword evidence="17" id="KW-1185">Reference proteome</keyword>
<sequence length="474" mass="54529">FVAHGECSGLNVDSITVALSYDWQCNDCKSCMVCFCKHDEEEILICASCDRGCHTFCCDPQVANIPEHDWNCSICSSMPSPSSISALHSQPSSPVTRTFTSSKKQRPGRLRSKIVVDAENSFYETFGHKLTMAEADTKRGTPTELDYKRFEMAKQISKQNWMPALEVPKITKIQFGDYFIDTWYVAPYPEEYSSHPLLYICEFCMKYMKSSYVAGRHKMKCPIKHPPGDEIYRDGKISIFEVDGRKNKIYCQNLCLLAKMFLDHKTLYYDVEPFLFYIMTEVDQAGCHFVGYFSKEKHSAMDYNVSCILTMPVHQRKGYGQYLIDFSYLLTKKEHRIGSPERPLSDLGLLSYRSYWKTALYYELRDQKEPISIQGNMTADDIVSTLQLNHMLRRDPDTDSYIIEINKATIEEHLNRIEKKRLPKVDPSKLTWAPFLLTRDRLATLPGPQLTDKDGDEDKDVDVLGDNASNDDEI</sequence>
<dbReference type="InterPro" id="IPR011011">
    <property type="entry name" value="Znf_FYVE_PHD"/>
</dbReference>
<comment type="caution">
    <text evidence="16">The sequence shown here is derived from an EMBL/GenBank/DDBJ whole genome shotgun (WGS) entry which is preliminary data.</text>
</comment>
<keyword evidence="7" id="KW-0862">Zinc</keyword>
<evidence type="ECO:0000256" key="4">
    <source>
        <dbReference type="ARBA" id="ARBA00022679"/>
    </source>
</evidence>
<dbReference type="Pfam" id="PF01853">
    <property type="entry name" value="MOZ_SAS"/>
    <property type="match status" value="1"/>
</dbReference>
<dbReference type="PROSITE" id="PS51726">
    <property type="entry name" value="MYST_HAT"/>
    <property type="match status" value="1"/>
</dbReference>
<dbReference type="SMART" id="SM00249">
    <property type="entry name" value="PHD"/>
    <property type="match status" value="1"/>
</dbReference>
<dbReference type="Gene3D" id="3.30.40.10">
    <property type="entry name" value="Zinc/RING finger domain, C3HC4 (zinc finger)"/>
    <property type="match status" value="1"/>
</dbReference>
<evidence type="ECO:0000256" key="13">
    <source>
        <dbReference type="SAM" id="MobiDB-lite"/>
    </source>
</evidence>
<evidence type="ECO:0000256" key="3">
    <source>
        <dbReference type="ARBA" id="ARBA00013184"/>
    </source>
</evidence>
<comment type="catalytic activity">
    <reaction evidence="12">
        <text>L-lysyl-[protein] + acetyl-CoA = N(6)-acetyl-L-lysyl-[protein] + CoA + H(+)</text>
        <dbReference type="Rhea" id="RHEA:45948"/>
        <dbReference type="Rhea" id="RHEA-COMP:9752"/>
        <dbReference type="Rhea" id="RHEA-COMP:10731"/>
        <dbReference type="ChEBI" id="CHEBI:15378"/>
        <dbReference type="ChEBI" id="CHEBI:29969"/>
        <dbReference type="ChEBI" id="CHEBI:57287"/>
        <dbReference type="ChEBI" id="CHEBI:57288"/>
        <dbReference type="ChEBI" id="CHEBI:61930"/>
        <dbReference type="EC" id="2.3.1.48"/>
    </reaction>
</comment>
<comment type="similarity">
    <text evidence="2 12">Belongs to the MYST (SAS/MOZ) family.</text>
</comment>
<keyword evidence="9" id="KW-0007">Acetylation</keyword>
<evidence type="ECO:0000259" key="14">
    <source>
        <dbReference type="PROSITE" id="PS50016"/>
    </source>
</evidence>
<evidence type="ECO:0000256" key="7">
    <source>
        <dbReference type="ARBA" id="ARBA00022833"/>
    </source>
</evidence>
<organism evidence="16 17">
    <name type="scientific">Phycomyces blakesleeanus</name>
    <dbReference type="NCBI Taxonomy" id="4837"/>
    <lineage>
        <taxon>Eukaryota</taxon>
        <taxon>Fungi</taxon>
        <taxon>Fungi incertae sedis</taxon>
        <taxon>Mucoromycota</taxon>
        <taxon>Mucoromycotina</taxon>
        <taxon>Mucoromycetes</taxon>
        <taxon>Mucorales</taxon>
        <taxon>Phycomycetaceae</taxon>
        <taxon>Phycomyces</taxon>
    </lineage>
</organism>
<dbReference type="Gene3D" id="3.40.630.30">
    <property type="match status" value="1"/>
</dbReference>
<dbReference type="InterPro" id="IPR050603">
    <property type="entry name" value="MYST_HAT"/>
</dbReference>
<feature type="non-terminal residue" evidence="16">
    <location>
        <position position="1"/>
    </location>
</feature>
<protein>
    <recommendedName>
        <fullName evidence="3 12">Histone acetyltransferase</fullName>
        <ecNumber evidence="3 12">2.3.1.48</ecNumber>
    </recommendedName>
</protein>
<keyword evidence="5" id="KW-0479">Metal-binding</keyword>
<feature type="region of interest" description="Disordered" evidence="13">
    <location>
        <begin position="85"/>
        <end position="104"/>
    </location>
</feature>
<evidence type="ECO:0000256" key="1">
    <source>
        <dbReference type="ARBA" id="ARBA00004123"/>
    </source>
</evidence>
<evidence type="ECO:0000313" key="17">
    <source>
        <dbReference type="Proteomes" id="UP001448207"/>
    </source>
</evidence>
<dbReference type="PANTHER" id="PTHR10615">
    <property type="entry name" value="HISTONE ACETYLTRANSFERASE"/>
    <property type="match status" value="1"/>
</dbReference>
<dbReference type="Gene3D" id="3.30.60.60">
    <property type="entry name" value="N-acetyl transferase-like"/>
    <property type="match status" value="1"/>
</dbReference>
<evidence type="ECO:0000313" key="16">
    <source>
        <dbReference type="EMBL" id="KAL0074425.1"/>
    </source>
</evidence>
<feature type="compositionally biased region" description="Low complexity" evidence="13">
    <location>
        <begin position="85"/>
        <end position="94"/>
    </location>
</feature>
<dbReference type="InterPro" id="IPR013083">
    <property type="entry name" value="Znf_RING/FYVE/PHD"/>
</dbReference>
<keyword evidence="4" id="KW-0808">Transferase</keyword>
<dbReference type="InterPro" id="IPR019787">
    <property type="entry name" value="Znf_PHD-finger"/>
</dbReference>
<name>A0ABR3AI09_PHYBL</name>
<gene>
    <name evidence="16" type="ORF">J3Q64DRAFT_1649258</name>
</gene>
<dbReference type="Gene3D" id="1.10.10.10">
    <property type="entry name" value="Winged helix-like DNA-binding domain superfamily/Winged helix DNA-binding domain"/>
    <property type="match status" value="1"/>
</dbReference>
<dbReference type="Pfam" id="PF17772">
    <property type="entry name" value="zf-MYST"/>
    <property type="match status" value="1"/>
</dbReference>
<dbReference type="Proteomes" id="UP001448207">
    <property type="component" value="Unassembled WGS sequence"/>
</dbReference>
<dbReference type="EC" id="2.3.1.48" evidence="3 12"/>
<feature type="domain" description="PHD-type" evidence="14">
    <location>
        <begin position="28"/>
        <end position="78"/>
    </location>
</feature>
<evidence type="ECO:0000256" key="9">
    <source>
        <dbReference type="ARBA" id="ARBA00022990"/>
    </source>
</evidence>
<evidence type="ECO:0000256" key="2">
    <source>
        <dbReference type="ARBA" id="ARBA00010107"/>
    </source>
</evidence>